<proteinExistence type="predicted"/>
<dbReference type="EMBL" id="QZFU01000041">
    <property type="protein sequence ID" value="RJO70137.1"/>
    <property type="molecule type" value="Genomic_DNA"/>
</dbReference>
<organism evidence="1 2">
    <name type="scientific">Nocardia panacis</name>
    <dbReference type="NCBI Taxonomy" id="2340916"/>
    <lineage>
        <taxon>Bacteria</taxon>
        <taxon>Bacillati</taxon>
        <taxon>Actinomycetota</taxon>
        <taxon>Actinomycetes</taxon>
        <taxon>Mycobacteriales</taxon>
        <taxon>Nocardiaceae</taxon>
        <taxon>Nocardia</taxon>
    </lineage>
</organism>
<sequence length="664" mass="71012">MNETAIDSEDIAGELARCRTMPRGRGRIESLEALAEVAGLEPRSAAEVLLALVEAYTFGGGGNSGLAAYTRLLRIHDEYELGSMSDAIHWSLKWLAIGLIDDPTVSLTTVRHWLDQIESRYRDRGYSPRPVLALRARLARELGDAGATRALLDAATAAPRDRMADCLACEHSEWGTGSAIFGADALALAQWRPVLDGDFDCLHEPHRVYARALIPLVRTGDAVAARRAHLVGYPLVRRDSGLRSAVGEHIEFCVLSGNPARGMEILAAHVDWLGDRGFGAADRLGFITGVCVLLRQVDAQGRGGLPVGVSTVESLLAELDSEIARLCAAADARNGNGAVSGRVARRLARRPLDQRIPLGLHGGFPSRGAESDIEHDPAAVAAAHRMADLGAALLADSPDAAEDQLRQALSVGAQVLPAEHTARLSAQLVSAISSRPGREGRLAEAALQAAARWEDISAADAVHHTLIAARALHRVSAHGEAAALFEQALAEPDIPYPDSELAVVRGEFGDSLRALDRHREAVEQFVLAFGLVRAEPARIRLRAELAWSAAAALDACEQDRRALAAYLHAAKLFGRAGLRVRRARCLRSAAWMQRWLVEQGAAPSTVRGRTGSPDSAERPWLDTMAAALAALAEPEDAAAAAELALTREQLGRMRELDGLAPPTV</sequence>
<protein>
    <submittedName>
        <fullName evidence="1">Uncharacterized protein</fullName>
    </submittedName>
</protein>
<dbReference type="RefSeq" id="WP_120044503.1">
    <property type="nucleotide sequence ID" value="NZ_QZFU01000041.1"/>
</dbReference>
<dbReference type="AlphaFoldDB" id="A0A3A4K1W5"/>
<gene>
    <name evidence="1" type="ORF">D5S18_28680</name>
</gene>
<evidence type="ECO:0000313" key="1">
    <source>
        <dbReference type="EMBL" id="RJO70137.1"/>
    </source>
</evidence>
<comment type="caution">
    <text evidence="1">The sequence shown here is derived from an EMBL/GenBank/DDBJ whole genome shotgun (WGS) entry which is preliminary data.</text>
</comment>
<dbReference type="Proteomes" id="UP000266677">
    <property type="component" value="Unassembled WGS sequence"/>
</dbReference>
<accession>A0A3A4K1W5</accession>
<name>A0A3A4K1W5_9NOCA</name>
<evidence type="ECO:0000313" key="2">
    <source>
        <dbReference type="Proteomes" id="UP000266677"/>
    </source>
</evidence>
<keyword evidence="2" id="KW-1185">Reference proteome</keyword>
<dbReference type="OrthoDB" id="56388at2"/>
<reference evidence="1 2" key="1">
    <citation type="submission" date="2018-09" db="EMBL/GenBank/DDBJ databases">
        <title>YIM PH21274 draft genome.</title>
        <authorList>
            <person name="Miao C."/>
        </authorList>
    </citation>
    <scope>NUCLEOTIDE SEQUENCE [LARGE SCALE GENOMIC DNA]</scope>
    <source>
        <strain evidence="1 2">YIM PH 21724</strain>
    </source>
</reference>